<evidence type="ECO:0000313" key="3">
    <source>
        <dbReference type="Proteomes" id="UP000231962"/>
    </source>
</evidence>
<evidence type="ECO:0000313" key="4">
    <source>
        <dbReference type="Proteomes" id="UP000231990"/>
    </source>
</evidence>
<dbReference type="AlphaFoldDB" id="A0A2M9ZLW8"/>
<dbReference type="Proteomes" id="UP000231962">
    <property type="component" value="Unassembled WGS sequence"/>
</dbReference>
<dbReference type="InterPro" id="IPR024079">
    <property type="entry name" value="MetalloPept_cat_dom_sf"/>
</dbReference>
<name>A0A2M9ZLW8_9LEPT</name>
<organism evidence="2 4">
    <name type="scientific">Leptospira perolatii</name>
    <dbReference type="NCBI Taxonomy" id="2023191"/>
    <lineage>
        <taxon>Bacteria</taxon>
        <taxon>Pseudomonadati</taxon>
        <taxon>Spirochaetota</taxon>
        <taxon>Spirochaetia</taxon>
        <taxon>Leptospirales</taxon>
        <taxon>Leptospiraceae</taxon>
        <taxon>Leptospira</taxon>
    </lineage>
</organism>
<evidence type="ECO:0000313" key="1">
    <source>
        <dbReference type="EMBL" id="PJZ69758.1"/>
    </source>
</evidence>
<dbReference type="GO" id="GO:0008237">
    <property type="term" value="F:metallopeptidase activity"/>
    <property type="evidence" value="ECO:0007669"/>
    <property type="project" value="InterPro"/>
</dbReference>
<dbReference type="Proteomes" id="UP000231990">
    <property type="component" value="Unassembled WGS sequence"/>
</dbReference>
<dbReference type="RefSeq" id="WP_100713739.1">
    <property type="nucleotide sequence ID" value="NZ_NPDY01000007.1"/>
</dbReference>
<reference evidence="3 4" key="1">
    <citation type="submission" date="2017-07" db="EMBL/GenBank/DDBJ databases">
        <title>Leptospira spp. isolated from tropical soils.</title>
        <authorList>
            <person name="Thibeaux R."/>
            <person name="Iraola G."/>
            <person name="Ferres I."/>
            <person name="Bierque E."/>
            <person name="Girault D."/>
            <person name="Soupe-Gilbert M.-E."/>
            <person name="Picardeau M."/>
            <person name="Goarant C."/>
        </authorList>
    </citation>
    <scope>NUCLEOTIDE SEQUENCE [LARGE SCALE GENOMIC DNA]</scope>
    <source>
        <strain evidence="2 4">FH1-B-B1</strain>
        <strain evidence="1 3">FH1-B-C1</strain>
    </source>
</reference>
<dbReference type="EMBL" id="NPDY01000007">
    <property type="protein sequence ID" value="PJZ69758.1"/>
    <property type="molecule type" value="Genomic_DNA"/>
</dbReference>
<keyword evidence="3" id="KW-1185">Reference proteome</keyword>
<accession>A0A2M9ZLW8</accession>
<dbReference type="OrthoDB" id="320235at2"/>
<dbReference type="SUPFAM" id="SSF55486">
    <property type="entry name" value="Metalloproteases ('zincins'), catalytic domain"/>
    <property type="match status" value="1"/>
</dbReference>
<dbReference type="EMBL" id="NPDZ01000006">
    <property type="protein sequence ID" value="PJZ73027.1"/>
    <property type="molecule type" value="Genomic_DNA"/>
</dbReference>
<proteinExistence type="predicted"/>
<sequence>MFSRYITKFKYFILLFTFLSQFEGCVANHDSGLITADNLPALLQILSPDKPSVYFSSVRNVFVSVYYETGAEPETSSILVGVSNWQITIDNLNAAFSNRGYTVSVFVPTTLSEMTEITPENQATWTIPEILSLAAKYQTATSDYTNARFFLAFVKGYLDNNGSPNPNVVGVNISGTPVTIVFKDVVNSSFTLLQKPRAEQITVVHELGHALGMVNNGVPMVSSHQDVANGHHCSNSTCGMYYSVEGSTGLGTFTNAFDDNARVIFKNECLEDFRNFKP</sequence>
<comment type="caution">
    <text evidence="2">The sequence shown here is derived from an EMBL/GenBank/DDBJ whole genome shotgun (WGS) entry which is preliminary data.</text>
</comment>
<dbReference type="Gene3D" id="3.40.390.10">
    <property type="entry name" value="Collagenase (Catalytic Domain)"/>
    <property type="match status" value="1"/>
</dbReference>
<protein>
    <submittedName>
        <fullName evidence="2">Uncharacterized protein</fullName>
    </submittedName>
</protein>
<evidence type="ECO:0000313" key="2">
    <source>
        <dbReference type="EMBL" id="PJZ73027.1"/>
    </source>
</evidence>
<gene>
    <name evidence="1" type="ORF">CH360_09195</name>
    <name evidence="2" type="ORF">CH373_11040</name>
</gene>